<evidence type="ECO:0000313" key="3">
    <source>
        <dbReference type="EMBL" id="CAB4364520.1"/>
    </source>
</evidence>
<gene>
    <name evidence="4" type="ORF">UFOPK2656_01869</name>
    <name evidence="5" type="ORF">UFOPK3099_01160</name>
    <name evidence="6" type="ORF">UFOPK3267_02293</name>
    <name evidence="7" type="ORF">UFOPK3651_02155</name>
    <name evidence="8" type="ORF">UFOPK3931_02570</name>
    <name evidence="3" type="ORF">UFOPK4189_02281</name>
</gene>
<dbReference type="PROSITE" id="PS51257">
    <property type="entry name" value="PROKAR_LIPOPROTEIN"/>
    <property type="match status" value="1"/>
</dbReference>
<dbReference type="EMBL" id="CAEZYF010000011">
    <property type="protein sequence ID" value="CAB4727339.1"/>
    <property type="molecule type" value="Genomic_DNA"/>
</dbReference>
<dbReference type="PANTHER" id="PTHR47151:SF2">
    <property type="entry name" value="AMINO ACID BINDING PROTEIN"/>
    <property type="match status" value="1"/>
</dbReference>
<name>A0A6J6RYC6_9ZZZZ</name>
<accession>A0A6J6RYC6</accession>
<evidence type="ECO:0000313" key="7">
    <source>
        <dbReference type="EMBL" id="CAB4940829.1"/>
    </source>
</evidence>
<feature type="domain" description="Leucine-binding protein" evidence="2">
    <location>
        <begin position="48"/>
        <end position="378"/>
    </location>
</feature>
<dbReference type="EMBL" id="CAFBIY010000154">
    <property type="protein sequence ID" value="CAB4852773.1"/>
    <property type="molecule type" value="Genomic_DNA"/>
</dbReference>
<evidence type="ECO:0000313" key="6">
    <source>
        <dbReference type="EMBL" id="CAB4852773.1"/>
    </source>
</evidence>
<dbReference type="AlphaFoldDB" id="A0A6J6RYC6"/>
<proteinExistence type="predicted"/>
<evidence type="ECO:0000313" key="5">
    <source>
        <dbReference type="EMBL" id="CAB4817231.1"/>
    </source>
</evidence>
<dbReference type="SUPFAM" id="SSF53822">
    <property type="entry name" value="Periplasmic binding protein-like I"/>
    <property type="match status" value="1"/>
</dbReference>
<dbReference type="EMBL" id="CAESGF010000014">
    <property type="protein sequence ID" value="CAB4364520.1"/>
    <property type="molecule type" value="Genomic_DNA"/>
</dbReference>
<evidence type="ECO:0000256" key="1">
    <source>
        <dbReference type="ARBA" id="ARBA00022729"/>
    </source>
</evidence>
<dbReference type="PANTHER" id="PTHR47151">
    <property type="entry name" value="LEU/ILE/VAL-BINDING ABC TRANSPORTER SUBUNIT"/>
    <property type="match status" value="1"/>
</dbReference>
<protein>
    <submittedName>
        <fullName evidence="4">Unannotated protein</fullName>
    </submittedName>
</protein>
<dbReference type="EMBL" id="CAFAAV010000075">
    <property type="protein sequence ID" value="CAB4817231.1"/>
    <property type="molecule type" value="Genomic_DNA"/>
</dbReference>
<keyword evidence="1" id="KW-0732">Signal</keyword>
<evidence type="ECO:0000259" key="2">
    <source>
        <dbReference type="Pfam" id="PF13458"/>
    </source>
</evidence>
<organism evidence="4">
    <name type="scientific">freshwater metagenome</name>
    <dbReference type="NCBI Taxonomy" id="449393"/>
    <lineage>
        <taxon>unclassified sequences</taxon>
        <taxon>metagenomes</taxon>
        <taxon>ecological metagenomes</taxon>
    </lineage>
</organism>
<dbReference type="EMBL" id="CAFBOL010000092">
    <property type="protein sequence ID" value="CAB5006701.1"/>
    <property type="molecule type" value="Genomic_DNA"/>
</dbReference>
<dbReference type="Pfam" id="PF13458">
    <property type="entry name" value="Peripla_BP_6"/>
    <property type="match status" value="1"/>
</dbReference>
<evidence type="ECO:0000313" key="4">
    <source>
        <dbReference type="EMBL" id="CAB4727339.1"/>
    </source>
</evidence>
<reference evidence="4" key="1">
    <citation type="submission" date="2020-05" db="EMBL/GenBank/DDBJ databases">
        <authorList>
            <person name="Chiriac C."/>
            <person name="Salcher M."/>
            <person name="Ghai R."/>
            <person name="Kavagutti S V."/>
        </authorList>
    </citation>
    <scope>NUCLEOTIDE SEQUENCE</scope>
</reference>
<evidence type="ECO:0000313" key="8">
    <source>
        <dbReference type="EMBL" id="CAB5006701.1"/>
    </source>
</evidence>
<sequence length="387" mass="39154">MQKTTVRRLGALLATAAILVAACGDDKKADPATTTAAGGGGGATCSGVKIGFIGALSGDNGALGTNMINGAQIAIDEFNAANPNCQVAFDTSFDSQGDPAQATPLADKIVNDAAIIGLIGPGFSGESKATMPKFEAAGLPMITPGATNAKLSTNGWKMFHRILANDDKQAPGVVTLIKDTVKGTKVGVIDDASDYGKGLADSVRSGLGALDVADAQIDPKAADFSAAITKMKDAGVDTIFYGGYYAEAAKLVKQIRDAGLTATFVSGDGSLDQAFVDNAGSAADGAYLTATGAPADVNADFQAAFNAKFKKDPALYSPEAYDCAKVLLAGIAAGKVTRADLAAFVSAYDQPGITKQIKFDATGEPVGNAVYYSVVEGGKIIAKGLIG</sequence>
<dbReference type="CDD" id="cd06342">
    <property type="entry name" value="PBP1_ABC_LIVBP-like"/>
    <property type="match status" value="1"/>
</dbReference>
<dbReference type="Gene3D" id="3.40.50.2300">
    <property type="match status" value="2"/>
</dbReference>
<dbReference type="InterPro" id="IPR028081">
    <property type="entry name" value="Leu-bd"/>
</dbReference>
<dbReference type="EMBL" id="CAFBMT010000012">
    <property type="protein sequence ID" value="CAB4940829.1"/>
    <property type="molecule type" value="Genomic_DNA"/>
</dbReference>
<dbReference type="InterPro" id="IPR028082">
    <property type="entry name" value="Peripla_BP_I"/>
</dbReference>